<dbReference type="CDD" id="cd02440">
    <property type="entry name" value="AdoMet_MTases"/>
    <property type="match status" value="1"/>
</dbReference>
<dbReference type="Proteomes" id="UP000035337">
    <property type="component" value="Chromosome"/>
</dbReference>
<dbReference type="PANTHER" id="PTHR32319:SF0">
    <property type="entry name" value="BACTERIAL HEMOLYSIN-LIKE PROTEIN"/>
    <property type="match status" value="1"/>
</dbReference>
<evidence type="ECO:0000313" key="5">
    <source>
        <dbReference type="EMBL" id="AKL97596.1"/>
    </source>
</evidence>
<name>A0A0G3WG42_9BACT</name>
<dbReference type="Gene3D" id="3.40.50.150">
    <property type="entry name" value="Vaccinia Virus protein VP39"/>
    <property type="match status" value="1"/>
</dbReference>
<dbReference type="InterPro" id="IPR029063">
    <property type="entry name" value="SAM-dependent_MTases_sf"/>
</dbReference>
<protein>
    <submittedName>
        <fullName evidence="5">Hemolysin A</fullName>
    </submittedName>
</protein>
<dbReference type="InterPro" id="IPR047048">
    <property type="entry name" value="TlyA"/>
</dbReference>
<dbReference type="RefSeq" id="WP_202812879.1">
    <property type="nucleotide sequence ID" value="NZ_CP009498.1"/>
</dbReference>
<feature type="domain" description="RNA-binding S4" evidence="4">
    <location>
        <begin position="10"/>
        <end position="81"/>
    </location>
</feature>
<organism evidence="5 6">
    <name type="scientific">Endomicrobium proavitum</name>
    <dbReference type="NCBI Taxonomy" id="1408281"/>
    <lineage>
        <taxon>Bacteria</taxon>
        <taxon>Pseudomonadati</taxon>
        <taxon>Elusimicrobiota</taxon>
        <taxon>Endomicrobiia</taxon>
        <taxon>Endomicrobiales</taxon>
        <taxon>Endomicrobiaceae</taxon>
        <taxon>Endomicrobium</taxon>
    </lineage>
</organism>
<dbReference type="Gene3D" id="3.10.290.10">
    <property type="entry name" value="RNA-binding S4 domain"/>
    <property type="match status" value="1"/>
</dbReference>
<dbReference type="SUPFAM" id="SSF53335">
    <property type="entry name" value="S-adenosyl-L-methionine-dependent methyltransferases"/>
    <property type="match status" value="1"/>
</dbReference>
<proteinExistence type="inferred from homology"/>
<dbReference type="InterPro" id="IPR004538">
    <property type="entry name" value="Hemolysin_A/TlyA"/>
</dbReference>
<dbReference type="NCBIfam" id="TIGR00478">
    <property type="entry name" value="tly"/>
    <property type="match status" value="1"/>
</dbReference>
<dbReference type="PIRSF" id="PIRSF005578">
    <property type="entry name" value="TlyA"/>
    <property type="match status" value="1"/>
</dbReference>
<evidence type="ECO:0000259" key="4">
    <source>
        <dbReference type="SMART" id="SM00363"/>
    </source>
</evidence>
<evidence type="ECO:0000256" key="1">
    <source>
        <dbReference type="ARBA" id="ARBA00022884"/>
    </source>
</evidence>
<comment type="similarity">
    <text evidence="2">Belongs to the TlyA family.</text>
</comment>
<dbReference type="CDD" id="cd00165">
    <property type="entry name" value="S4"/>
    <property type="match status" value="1"/>
</dbReference>
<dbReference type="Pfam" id="PF01479">
    <property type="entry name" value="S4"/>
    <property type="match status" value="1"/>
</dbReference>
<gene>
    <name evidence="5" type="primary">tlyA</name>
    <name evidence="5" type="ORF">Epro_0217</name>
</gene>
<dbReference type="InterPro" id="IPR002942">
    <property type="entry name" value="S4_RNA-bd"/>
</dbReference>
<evidence type="ECO:0000256" key="2">
    <source>
        <dbReference type="ARBA" id="ARBA00029460"/>
    </source>
</evidence>
<evidence type="ECO:0000256" key="3">
    <source>
        <dbReference type="PROSITE-ProRule" id="PRU00182"/>
    </source>
</evidence>
<dbReference type="PATRIC" id="fig|1408281.3.peg.221"/>
<keyword evidence="6" id="KW-1185">Reference proteome</keyword>
<dbReference type="InterPro" id="IPR036986">
    <property type="entry name" value="S4_RNA-bd_sf"/>
</dbReference>
<dbReference type="STRING" id="1408281.Epro_0217"/>
<dbReference type="EMBL" id="CP009498">
    <property type="protein sequence ID" value="AKL97596.1"/>
    <property type="molecule type" value="Genomic_DNA"/>
</dbReference>
<dbReference type="InterPro" id="IPR002877">
    <property type="entry name" value="RNA_MeTrfase_FtsJ_dom"/>
</dbReference>
<dbReference type="SUPFAM" id="SSF55174">
    <property type="entry name" value="Alpha-L RNA-binding motif"/>
    <property type="match status" value="1"/>
</dbReference>
<accession>A0A0G3WG42</accession>
<dbReference type="Pfam" id="PF01728">
    <property type="entry name" value="FtsJ"/>
    <property type="match status" value="1"/>
</dbReference>
<dbReference type="PROSITE" id="PS50889">
    <property type="entry name" value="S4"/>
    <property type="match status" value="1"/>
</dbReference>
<dbReference type="AlphaFoldDB" id="A0A0G3WG42"/>
<reference evidence="5 6" key="1">
    <citation type="submission" date="2014-09" db="EMBL/GenBank/DDBJ databases">
        <title>Complete genome sequence of Endomicrobium proavitum.</title>
        <authorList>
            <person name="Zheng H."/>
        </authorList>
    </citation>
    <scope>NUCLEOTIDE SEQUENCE [LARGE SCALE GENOMIC DNA]</scope>
    <source>
        <strain evidence="5 6">Rsa215</strain>
    </source>
</reference>
<dbReference type="KEGG" id="epo:Epro_0217"/>
<sequence>MRYMEKNKKKRLDVAVFEKGFAETRTKAQAFIMGGSVFVNNEVQYKPGILVGDEDIIEVKNTNPYVSRGGIKLESALNALNIDVSGFTCLDIGASTGGFTDCMLQKGALKVYAVDVGTAQLHYKLRNDPRVVNIENVNFRYFDTALLKDEISFATIDVSFISLDKILPSAFKAVKENGFVLAMIKPQFELEPSEIKKGVVRDEKLRQKAIDKIKNFAINLGFKIISEADSGLKGPKGNLEHFVLLKK</sequence>
<dbReference type="GO" id="GO:0032259">
    <property type="term" value="P:methylation"/>
    <property type="evidence" value="ECO:0007669"/>
    <property type="project" value="InterPro"/>
</dbReference>
<dbReference type="GO" id="GO:0008168">
    <property type="term" value="F:methyltransferase activity"/>
    <property type="evidence" value="ECO:0007669"/>
    <property type="project" value="InterPro"/>
</dbReference>
<dbReference type="GO" id="GO:0003723">
    <property type="term" value="F:RNA binding"/>
    <property type="evidence" value="ECO:0007669"/>
    <property type="project" value="UniProtKB-KW"/>
</dbReference>
<dbReference type="PANTHER" id="PTHR32319">
    <property type="entry name" value="BACTERIAL HEMOLYSIN-LIKE PROTEIN"/>
    <property type="match status" value="1"/>
</dbReference>
<evidence type="ECO:0000313" key="6">
    <source>
        <dbReference type="Proteomes" id="UP000035337"/>
    </source>
</evidence>
<dbReference type="SMART" id="SM00363">
    <property type="entry name" value="S4"/>
    <property type="match status" value="1"/>
</dbReference>
<keyword evidence="1 3" id="KW-0694">RNA-binding</keyword>